<name>A0A8S2CK11_9BILA</name>
<dbReference type="SUPFAM" id="SSF58038">
    <property type="entry name" value="SNARE fusion complex"/>
    <property type="match status" value="1"/>
</dbReference>
<comment type="caution">
    <text evidence="4">The sequence shown here is derived from an EMBL/GenBank/DDBJ whole genome shotgun (WGS) entry which is preliminary data.</text>
</comment>
<dbReference type="Proteomes" id="UP000682733">
    <property type="component" value="Unassembled WGS sequence"/>
</dbReference>
<organism evidence="4 6">
    <name type="scientific">Didymodactylos carnosus</name>
    <dbReference type="NCBI Taxonomy" id="1234261"/>
    <lineage>
        <taxon>Eukaryota</taxon>
        <taxon>Metazoa</taxon>
        <taxon>Spiralia</taxon>
        <taxon>Gnathifera</taxon>
        <taxon>Rotifera</taxon>
        <taxon>Eurotatoria</taxon>
        <taxon>Bdelloidea</taxon>
        <taxon>Philodinida</taxon>
        <taxon>Philodinidae</taxon>
        <taxon>Didymodactylos</taxon>
    </lineage>
</organism>
<evidence type="ECO:0000313" key="4">
    <source>
        <dbReference type="EMBL" id="CAF0722561.1"/>
    </source>
</evidence>
<feature type="compositionally biased region" description="Basic residues" evidence="1">
    <location>
        <begin position="110"/>
        <end position="120"/>
    </location>
</feature>
<gene>
    <name evidence="4" type="ORF">OVA965_LOCUS158</name>
    <name evidence="5" type="ORF">TMI583_LOCUS158</name>
</gene>
<keyword evidence="2" id="KW-0812">Transmembrane</keyword>
<evidence type="ECO:0000313" key="5">
    <source>
        <dbReference type="EMBL" id="CAF3494453.1"/>
    </source>
</evidence>
<reference evidence="4" key="1">
    <citation type="submission" date="2021-02" db="EMBL/GenBank/DDBJ databases">
        <authorList>
            <person name="Nowell W R."/>
        </authorList>
    </citation>
    <scope>NUCLEOTIDE SEQUENCE</scope>
</reference>
<dbReference type="Proteomes" id="UP000677228">
    <property type="component" value="Unassembled WGS sequence"/>
</dbReference>
<dbReference type="EMBL" id="CAJNOK010000014">
    <property type="protein sequence ID" value="CAF0722561.1"/>
    <property type="molecule type" value="Genomic_DNA"/>
</dbReference>
<feature type="compositionally biased region" description="Polar residues" evidence="1">
    <location>
        <begin position="86"/>
        <end position="96"/>
    </location>
</feature>
<feature type="domain" description="T-SNARE coiled-coil homology" evidence="3">
    <location>
        <begin position="204"/>
        <end position="266"/>
    </location>
</feature>
<dbReference type="AlphaFoldDB" id="A0A8S2CK11"/>
<dbReference type="Gene3D" id="1.20.5.110">
    <property type="match status" value="1"/>
</dbReference>
<dbReference type="CDD" id="cd15841">
    <property type="entry name" value="SNARE_Qc"/>
    <property type="match status" value="1"/>
</dbReference>
<evidence type="ECO:0000259" key="3">
    <source>
        <dbReference type="PROSITE" id="PS50192"/>
    </source>
</evidence>
<accession>A0A8S2CK11</accession>
<proteinExistence type="predicted"/>
<evidence type="ECO:0000256" key="2">
    <source>
        <dbReference type="SAM" id="Phobius"/>
    </source>
</evidence>
<sequence>MSLNKSYYVDSFLKLKSDIQRSFIKIQQIYADSSSDKSELENLFKNITWSLEDLEKLNQLSQNNDDDQIDDQSQCRNVKIEEENTSLTFDGDVSNQSDDEGEDKTLLKRERSHRLTKKNRSSTIKQYDVFPYSKENSEPLLVKTTKDTSTTNFLSYNERIDYVKRMRAQLHYYKNEMIKQQEMEIVQLSPPPSPPPTALLRSQDEILKTQDEQFDNIHSTVISLKNLTQNINFELGGHVQVLNNLDQNMTHNQNNIQQLTVQTDYFIRNKSDPIVHTFLTAIAIILFFIIIILLVFF</sequence>
<evidence type="ECO:0000313" key="6">
    <source>
        <dbReference type="Proteomes" id="UP000677228"/>
    </source>
</evidence>
<protein>
    <recommendedName>
        <fullName evidence="3">t-SNARE coiled-coil homology domain-containing protein</fullName>
    </recommendedName>
</protein>
<keyword evidence="2" id="KW-0472">Membrane</keyword>
<feature type="transmembrane region" description="Helical" evidence="2">
    <location>
        <begin position="274"/>
        <end position="296"/>
    </location>
</feature>
<feature type="region of interest" description="Disordered" evidence="1">
    <location>
        <begin position="86"/>
        <end position="120"/>
    </location>
</feature>
<dbReference type="PROSITE" id="PS50192">
    <property type="entry name" value="T_SNARE"/>
    <property type="match status" value="1"/>
</dbReference>
<dbReference type="EMBL" id="CAJOBA010000014">
    <property type="protein sequence ID" value="CAF3494453.1"/>
    <property type="molecule type" value="Genomic_DNA"/>
</dbReference>
<keyword evidence="2" id="KW-1133">Transmembrane helix</keyword>
<dbReference type="InterPro" id="IPR000727">
    <property type="entry name" value="T_SNARE_dom"/>
</dbReference>
<evidence type="ECO:0000256" key="1">
    <source>
        <dbReference type="SAM" id="MobiDB-lite"/>
    </source>
</evidence>